<evidence type="ECO:0000313" key="2">
    <source>
        <dbReference type="EMBL" id="PTH79157.1"/>
    </source>
</evidence>
<dbReference type="AlphaFoldDB" id="A0A2T4MX26"/>
<gene>
    <name evidence="2" type="ORF">DAA48_22260</name>
</gene>
<keyword evidence="1" id="KW-1133">Transmembrane helix</keyword>
<dbReference type="Proteomes" id="UP000241986">
    <property type="component" value="Unassembled WGS sequence"/>
</dbReference>
<keyword evidence="1" id="KW-0472">Membrane</keyword>
<dbReference type="Pfam" id="PF06864">
    <property type="entry name" value="PAP_PilO"/>
    <property type="match status" value="1"/>
</dbReference>
<accession>A0A2T4MX26</accession>
<feature type="transmembrane region" description="Helical" evidence="1">
    <location>
        <begin position="186"/>
        <end position="204"/>
    </location>
</feature>
<evidence type="ECO:0000313" key="3">
    <source>
        <dbReference type="Proteomes" id="UP000241986"/>
    </source>
</evidence>
<dbReference type="InterPro" id="IPR009663">
    <property type="entry name" value="PAP_PilO"/>
</dbReference>
<evidence type="ECO:0008006" key="4">
    <source>
        <dbReference type="Google" id="ProtNLM"/>
    </source>
</evidence>
<organism evidence="2 3">
    <name type="scientific">Aeromonas veronii</name>
    <dbReference type="NCBI Taxonomy" id="654"/>
    <lineage>
        <taxon>Bacteria</taxon>
        <taxon>Pseudomonadati</taxon>
        <taxon>Pseudomonadota</taxon>
        <taxon>Gammaproteobacteria</taxon>
        <taxon>Aeromonadales</taxon>
        <taxon>Aeromonadaceae</taxon>
        <taxon>Aeromonas</taxon>
    </lineage>
</organism>
<name>A0A2T4MX26_AERVE</name>
<dbReference type="EMBL" id="PZKL01000045">
    <property type="protein sequence ID" value="PTH79157.1"/>
    <property type="molecule type" value="Genomic_DNA"/>
</dbReference>
<keyword evidence="1" id="KW-0812">Transmembrane</keyword>
<comment type="caution">
    <text evidence="2">The sequence shown here is derived from an EMBL/GenBank/DDBJ whole genome shotgun (WGS) entry which is preliminary data.</text>
</comment>
<sequence length="450" mass="49802">METIKFNGKKYAIGLRWSSTSSDKVAAEVAALSEETGMNYGVIRKTTTDGVSHVQVGLSDEKAHVGLISAAAILADLEENIIFIEDIDDNSHWVCAIADGQVIAGSDVIVDREEIDRVVNDIINELASSTANIKLCYSDKIESITGIAPQIKADLAEIFEQARIKNFNKVFKKYSVKNLKGIPRSVILFLIFTGLCGALSYYAINAQNEYESELERQESIDETMIIVKKEPTKEELLQKAYEEEKVWFSEMLSSRNSTSLLSDVESFARGLAKNQFGWTAVSISYDSGAPGSVSVRWKKTFGGTSLTLKDGLKADSISFGINGIDATSSHNVVNIKTRNIKDPVVFLKGVNYNYQEMMHDMELLGFRYAFGIAQPTERQKPIAGIQDQTLAMSRQFNVKTKTFALSNDGLPKMNLLQAVMSKAESAVVNKIDIDLEKGFVWNISGEIYED</sequence>
<dbReference type="RefSeq" id="WP_107684789.1">
    <property type="nucleotide sequence ID" value="NZ_PZKL01000045.1"/>
</dbReference>
<evidence type="ECO:0000256" key="1">
    <source>
        <dbReference type="SAM" id="Phobius"/>
    </source>
</evidence>
<protein>
    <recommendedName>
        <fullName evidence="4">Type 4b pilus protein PilO2</fullName>
    </recommendedName>
</protein>
<proteinExistence type="predicted"/>
<reference evidence="2 3" key="1">
    <citation type="submission" date="2018-03" db="EMBL/GenBank/DDBJ databases">
        <title>Aeromonas veronii whole genome sequencing and analysis.</title>
        <authorList>
            <person name="Xie H."/>
            <person name="Liu T."/>
            <person name="Wang K."/>
        </authorList>
    </citation>
    <scope>NUCLEOTIDE SEQUENCE [LARGE SCALE GENOMIC DNA]</scope>
    <source>
        <strain evidence="2 3">XH.VA.1</strain>
    </source>
</reference>